<dbReference type="RefSeq" id="WP_342678589.1">
    <property type="nucleotide sequence ID" value="NZ_JBCGCU010000009.1"/>
</dbReference>
<comment type="caution">
    <text evidence="1">The sequence shown here is derived from an EMBL/GenBank/DDBJ whole genome shotgun (WGS) entry which is preliminary data.</text>
</comment>
<name>A0ABU9MWS1_9GAMM</name>
<organism evidence="1 2">
    <name type="scientific">Pseudoalteromonas qingdaonensis</name>
    <dbReference type="NCBI Taxonomy" id="3131913"/>
    <lineage>
        <taxon>Bacteria</taxon>
        <taxon>Pseudomonadati</taxon>
        <taxon>Pseudomonadota</taxon>
        <taxon>Gammaproteobacteria</taxon>
        <taxon>Alteromonadales</taxon>
        <taxon>Pseudoalteromonadaceae</taxon>
        <taxon>Pseudoalteromonas</taxon>
    </lineage>
</organism>
<sequence>MLRGSRDLCHPRHWPKADMGFLALASYQLYRDFNERIGDEISKSLLAYLTEHQVWDKAVSKILKHANKEGDFHSLDDKGLSEADVARIRAYFTANNPEDDQASIMALLEPQLHRDDCCRGQLYLNKYSEQQKGYLLFSDHDDDFQRFTLIAYWLRQLPFLYSVHADRLWQFIIALAPVRVARNILRAYSDDSWSIEFNNVLEGIEIQEQLEKAGIDAGVLMAYEMSREFYNNERYLHWLELYSEISSTATGMFAGIDRKKAEAMHQGLQYINERIKVDFLHHASLKYPQIPLDIKHDLKRALRILVQLNITSWEQALAHEYGQACLYIGGGDKAPAKLRNPIVADEHTLHDRPCHVDGMSWLEITVLQQRGDKNHILMADQEMPLELYQGRWPCGSLLIFDQEVDSQALLARIATLQDTNARIELLVEQILAYLEGEVEYDNIASLYGGQMAGEYFRPNADESSMYNIGQFIWMLEPVQRDRLAKLLFNHDYRGFKVIERDYEKCWLHHLLLQGEIDFDSYLELTRASNLDNESTEEGMRFMLQWLVSLQVNAAHITLFCIKRAHLEVCCEFIHGHARGEYGNFKHTLAYLHAGRRAQLPEILSQADDGAELILPLSKDRSRVVKEALAKYFS</sequence>
<protein>
    <submittedName>
        <fullName evidence="1">Uncharacterized protein</fullName>
    </submittedName>
</protein>
<gene>
    <name evidence="1" type="ORF">WCN91_09870</name>
</gene>
<proteinExistence type="predicted"/>
<evidence type="ECO:0000313" key="1">
    <source>
        <dbReference type="EMBL" id="MEM0515712.1"/>
    </source>
</evidence>
<evidence type="ECO:0000313" key="2">
    <source>
        <dbReference type="Proteomes" id="UP001447008"/>
    </source>
</evidence>
<reference evidence="1 2" key="1">
    <citation type="submission" date="2024-03" db="EMBL/GenBank/DDBJ databases">
        <title>Pseudoalteromonas qingdaonensis sp. nov., isolated from the intestines of marine benthic organisms.</title>
        <authorList>
            <person name="Lin X."/>
            <person name="Fang S."/>
            <person name="Hu X."/>
        </authorList>
    </citation>
    <scope>NUCLEOTIDE SEQUENCE [LARGE SCALE GENOMIC DNA]</scope>
    <source>
        <strain evidence="1 2">YIC-827</strain>
    </source>
</reference>
<keyword evidence="2" id="KW-1185">Reference proteome</keyword>
<dbReference type="EMBL" id="JBCGCU010000009">
    <property type="protein sequence ID" value="MEM0515712.1"/>
    <property type="molecule type" value="Genomic_DNA"/>
</dbReference>
<accession>A0ABU9MWS1</accession>
<dbReference type="Proteomes" id="UP001447008">
    <property type="component" value="Unassembled WGS sequence"/>
</dbReference>